<dbReference type="EMBL" id="KZ451980">
    <property type="protein sequence ID" value="PKA55294.1"/>
    <property type="molecule type" value="Genomic_DNA"/>
</dbReference>
<dbReference type="InterPro" id="IPR036047">
    <property type="entry name" value="F-box-like_dom_sf"/>
</dbReference>
<evidence type="ECO:0000313" key="2">
    <source>
        <dbReference type="EMBL" id="PKA55294.1"/>
    </source>
</evidence>
<dbReference type="InterPro" id="IPR001810">
    <property type="entry name" value="F-box_dom"/>
</dbReference>
<dbReference type="OrthoDB" id="614848at2759"/>
<feature type="domain" description="F-box" evidence="1">
    <location>
        <begin position="21"/>
        <end position="57"/>
    </location>
</feature>
<dbReference type="InterPro" id="IPR055411">
    <property type="entry name" value="LRR_FXL15/At3g58940/PEG3-like"/>
</dbReference>
<dbReference type="InterPro" id="IPR050232">
    <property type="entry name" value="FBL13/AtMIF1-like"/>
</dbReference>
<dbReference type="CDD" id="cd22160">
    <property type="entry name" value="F-box_AtFBL13-like"/>
    <property type="match status" value="1"/>
</dbReference>
<dbReference type="STRING" id="1088818.A0A2I0AIA7"/>
<dbReference type="PANTHER" id="PTHR31900:SF30">
    <property type="entry name" value="SUPERFAMILY PROTEIN, PUTATIVE-RELATED"/>
    <property type="match status" value="1"/>
</dbReference>
<gene>
    <name evidence="2" type="ORF">AXF42_Ash003931</name>
</gene>
<organism evidence="2 3">
    <name type="scientific">Apostasia shenzhenica</name>
    <dbReference type="NCBI Taxonomy" id="1088818"/>
    <lineage>
        <taxon>Eukaryota</taxon>
        <taxon>Viridiplantae</taxon>
        <taxon>Streptophyta</taxon>
        <taxon>Embryophyta</taxon>
        <taxon>Tracheophyta</taxon>
        <taxon>Spermatophyta</taxon>
        <taxon>Magnoliopsida</taxon>
        <taxon>Liliopsida</taxon>
        <taxon>Asparagales</taxon>
        <taxon>Orchidaceae</taxon>
        <taxon>Apostasioideae</taxon>
        <taxon>Apostasia</taxon>
    </lineage>
</organism>
<dbReference type="PANTHER" id="PTHR31900">
    <property type="entry name" value="F-BOX/RNI SUPERFAMILY PROTEIN-RELATED"/>
    <property type="match status" value="1"/>
</dbReference>
<dbReference type="SUPFAM" id="SSF52047">
    <property type="entry name" value="RNI-like"/>
    <property type="match status" value="1"/>
</dbReference>
<name>A0A2I0AIA7_9ASPA</name>
<proteinExistence type="predicted"/>
<dbReference type="Gene3D" id="1.20.1280.50">
    <property type="match status" value="1"/>
</dbReference>
<dbReference type="Pfam" id="PF00646">
    <property type="entry name" value="F-box"/>
    <property type="match status" value="1"/>
</dbReference>
<keyword evidence="3" id="KW-1185">Reference proteome</keyword>
<dbReference type="InterPro" id="IPR032675">
    <property type="entry name" value="LRR_dom_sf"/>
</dbReference>
<dbReference type="Gene3D" id="3.80.10.10">
    <property type="entry name" value="Ribonuclease Inhibitor"/>
    <property type="match status" value="1"/>
</dbReference>
<accession>A0A2I0AIA7</accession>
<dbReference type="AlphaFoldDB" id="A0A2I0AIA7"/>
<dbReference type="PROSITE" id="PS50181">
    <property type="entry name" value="FBOX"/>
    <property type="match status" value="1"/>
</dbReference>
<evidence type="ECO:0000259" key="1">
    <source>
        <dbReference type="PROSITE" id="PS50181"/>
    </source>
</evidence>
<evidence type="ECO:0000313" key="3">
    <source>
        <dbReference type="Proteomes" id="UP000236161"/>
    </source>
</evidence>
<reference evidence="2 3" key="1">
    <citation type="journal article" date="2017" name="Nature">
        <title>The Apostasia genome and the evolution of orchids.</title>
        <authorList>
            <person name="Zhang G.Q."/>
            <person name="Liu K.W."/>
            <person name="Li Z."/>
            <person name="Lohaus R."/>
            <person name="Hsiao Y.Y."/>
            <person name="Niu S.C."/>
            <person name="Wang J.Y."/>
            <person name="Lin Y.C."/>
            <person name="Xu Q."/>
            <person name="Chen L.J."/>
            <person name="Yoshida K."/>
            <person name="Fujiwara S."/>
            <person name="Wang Z.W."/>
            <person name="Zhang Y.Q."/>
            <person name="Mitsuda N."/>
            <person name="Wang M."/>
            <person name="Liu G.H."/>
            <person name="Pecoraro L."/>
            <person name="Huang H.X."/>
            <person name="Xiao X.J."/>
            <person name="Lin M."/>
            <person name="Wu X.Y."/>
            <person name="Wu W.L."/>
            <person name="Chen Y.Y."/>
            <person name="Chang S.B."/>
            <person name="Sakamoto S."/>
            <person name="Ohme-Takagi M."/>
            <person name="Yagi M."/>
            <person name="Zeng S.J."/>
            <person name="Shen C.Y."/>
            <person name="Yeh C.M."/>
            <person name="Luo Y.B."/>
            <person name="Tsai W.C."/>
            <person name="Van de Peer Y."/>
            <person name="Liu Z.J."/>
        </authorList>
    </citation>
    <scope>NUCLEOTIDE SEQUENCE [LARGE SCALE GENOMIC DNA]</scope>
    <source>
        <strain evidence="3">cv. Shenzhen</strain>
        <tissue evidence="2">Stem</tissue>
    </source>
</reference>
<dbReference type="SUPFAM" id="SSF81383">
    <property type="entry name" value="F-box domain"/>
    <property type="match status" value="1"/>
</dbReference>
<sequence length="493" mass="56310">MPENAKRQKLSPVDEGREKAVDRISDLPDSLLLHILSFVEAHEIVKTSLLSKRWKSLWASVTTLNFSTGKWVNSLCFVTYVNSFLMLREGQKVCKFRARFDSRGVQHVCIDSWFNYLKRRGVEELDFDFSRFFGCLEPRIIIEPEKYVICNSLFDCKVLRVMRLRGCDVDPTARFCFNLLKELRLDNVNISTLDLSCCPLLECLTLRHCNKGFTLDIHAPSTKLRNLTIIDSFVARNEKLVLCAPHVSSIAFCESCRVHYDMKDLSSLTKVYLKLRLLQDEDGLIGLIEAIGGTPTFVLSSSCLEALAYAILNTGDIPSFNIVTLEIQTDLSRLDIWLITHVLRIFPYVESLIFNVCTKWEHMAGLSGLVLQFSRRSKLAWESLGRHFVSAADGITKVEIINFLKNKLSQKHKYSYGDSLNNMIGFLNLADNEEMKSVKLLLQSCSMLKEMDIKITNMKHVGDSFVKSDFLLYLNNTVQRLPRISKNVEISVS</sequence>
<dbReference type="SMART" id="SM00256">
    <property type="entry name" value="FBOX"/>
    <property type="match status" value="1"/>
</dbReference>
<dbReference type="InterPro" id="IPR053781">
    <property type="entry name" value="F-box_AtFBL13-like"/>
</dbReference>
<dbReference type="Proteomes" id="UP000236161">
    <property type="component" value="Unassembled WGS sequence"/>
</dbReference>
<dbReference type="Pfam" id="PF24758">
    <property type="entry name" value="LRR_At5g56370"/>
    <property type="match status" value="1"/>
</dbReference>
<protein>
    <submittedName>
        <fullName evidence="2">F-box/LRR-repeat protein</fullName>
    </submittedName>
</protein>